<dbReference type="InterPro" id="IPR012675">
    <property type="entry name" value="Beta-grasp_dom_sf"/>
</dbReference>
<dbReference type="InterPro" id="IPR036318">
    <property type="entry name" value="FAD-bd_PCMH-like_sf"/>
</dbReference>
<dbReference type="PANTHER" id="PTHR45444:SF3">
    <property type="entry name" value="XANTHINE DEHYDROGENASE"/>
    <property type="match status" value="1"/>
</dbReference>
<dbReference type="PROSITE" id="PS51085">
    <property type="entry name" value="2FE2S_FER_2"/>
    <property type="match status" value="1"/>
</dbReference>
<keyword evidence="4 8" id="KW-0560">Oxidoreductase</keyword>
<dbReference type="InterPro" id="IPR016169">
    <property type="entry name" value="FAD-bd_PCMH_sub2"/>
</dbReference>
<dbReference type="EMBL" id="JABAEK010000003">
    <property type="protein sequence ID" value="NLQ17026.1"/>
    <property type="molecule type" value="Genomic_DNA"/>
</dbReference>
<dbReference type="PANTHER" id="PTHR45444">
    <property type="entry name" value="XANTHINE DEHYDROGENASE"/>
    <property type="match status" value="1"/>
</dbReference>
<dbReference type="InterPro" id="IPR036884">
    <property type="entry name" value="2Fe-2S-bd_dom_sf"/>
</dbReference>
<dbReference type="InterPro" id="IPR002346">
    <property type="entry name" value="Mopterin_DH_FAD-bd"/>
</dbReference>
<keyword evidence="9" id="KW-1185">Reference proteome</keyword>
<dbReference type="Proteomes" id="UP000586067">
    <property type="component" value="Unassembled WGS sequence"/>
</dbReference>
<dbReference type="PROSITE" id="PS00197">
    <property type="entry name" value="2FE2S_FER_1"/>
    <property type="match status" value="1"/>
</dbReference>
<keyword evidence="5" id="KW-0408">Iron</keyword>
<dbReference type="InterPro" id="IPR036010">
    <property type="entry name" value="2Fe-2S_ferredoxin-like_sf"/>
</dbReference>
<dbReference type="InterPro" id="IPR016208">
    <property type="entry name" value="Ald_Oxase/xanthine_DH-like"/>
</dbReference>
<name>A0A847R4R5_9GAMM</name>
<feature type="domain" description="FAD-binding PCMH-type" evidence="7">
    <location>
        <begin position="184"/>
        <end position="358"/>
    </location>
</feature>
<keyword evidence="2" id="KW-0479">Metal-binding</keyword>
<dbReference type="InterPro" id="IPR002888">
    <property type="entry name" value="2Fe-2S-bd"/>
</dbReference>
<dbReference type="SUPFAM" id="SSF54292">
    <property type="entry name" value="2Fe-2S ferredoxin-like"/>
    <property type="match status" value="1"/>
</dbReference>
<accession>A0A847R4R5</accession>
<keyword evidence="1" id="KW-0285">Flavoprotein</keyword>
<dbReference type="SUPFAM" id="SSF55447">
    <property type="entry name" value="CO dehydrogenase flavoprotein C-terminal domain-like"/>
    <property type="match status" value="1"/>
</dbReference>
<feature type="domain" description="2Fe-2S ferredoxin-type" evidence="6">
    <location>
        <begin position="1"/>
        <end position="84"/>
    </location>
</feature>
<dbReference type="InterPro" id="IPR005107">
    <property type="entry name" value="CO_DH_flav_C"/>
</dbReference>
<dbReference type="InterPro" id="IPR001041">
    <property type="entry name" value="2Fe-2S_ferredoxin-type"/>
</dbReference>
<dbReference type="Pfam" id="PF01799">
    <property type="entry name" value="Fer2_2"/>
    <property type="match status" value="1"/>
</dbReference>
<dbReference type="SUPFAM" id="SSF47741">
    <property type="entry name" value="CO dehydrogenase ISP C-domain like"/>
    <property type="match status" value="1"/>
</dbReference>
<dbReference type="InterPro" id="IPR016166">
    <property type="entry name" value="FAD-bd_PCMH"/>
</dbReference>
<dbReference type="GO" id="GO:0005506">
    <property type="term" value="F:iron ion binding"/>
    <property type="evidence" value="ECO:0007669"/>
    <property type="project" value="InterPro"/>
</dbReference>
<evidence type="ECO:0000256" key="2">
    <source>
        <dbReference type="ARBA" id="ARBA00022723"/>
    </source>
</evidence>
<dbReference type="NCBIfam" id="TIGR02963">
    <property type="entry name" value="xanthine_xdhA"/>
    <property type="match status" value="1"/>
</dbReference>
<dbReference type="Gene3D" id="1.10.150.120">
    <property type="entry name" value="[2Fe-2S]-binding domain"/>
    <property type="match status" value="1"/>
</dbReference>
<protein>
    <submittedName>
        <fullName evidence="8">Xanthine dehydrogenase small subunit</fullName>
        <ecNumber evidence="8">1.17.1.4</ecNumber>
    </submittedName>
</protein>
<dbReference type="EC" id="1.17.1.4" evidence="8"/>
<dbReference type="InterPro" id="IPR014307">
    <property type="entry name" value="Xanthine_DH_ssu"/>
</dbReference>
<evidence type="ECO:0000256" key="1">
    <source>
        <dbReference type="ARBA" id="ARBA00022630"/>
    </source>
</evidence>
<organism evidence="8 9">
    <name type="scientific">Marinomonas profundi</name>
    <dbReference type="NCBI Taxonomy" id="2726122"/>
    <lineage>
        <taxon>Bacteria</taxon>
        <taxon>Pseudomonadati</taxon>
        <taxon>Pseudomonadota</taxon>
        <taxon>Gammaproteobacteria</taxon>
        <taxon>Oceanospirillales</taxon>
        <taxon>Oceanospirillaceae</taxon>
        <taxon>Marinomonas</taxon>
    </lineage>
</organism>
<keyword evidence="3" id="KW-0274">FAD</keyword>
<reference evidence="8 9" key="1">
    <citation type="submission" date="2020-04" db="EMBL/GenBank/DDBJ databases">
        <title>Marinomonas sp. M1K-6 isolated from the deep seawater of the Mariana Trench.</title>
        <authorList>
            <person name="Li Y."/>
        </authorList>
    </citation>
    <scope>NUCLEOTIDE SEQUENCE [LARGE SCALE GENOMIC DNA]</scope>
    <source>
        <strain evidence="8 9">M1K-6</strain>
    </source>
</reference>
<dbReference type="InterPro" id="IPR016167">
    <property type="entry name" value="FAD-bd_PCMH_sub1"/>
</dbReference>
<dbReference type="Gene3D" id="3.30.390.50">
    <property type="entry name" value="CO dehydrogenase flavoprotein, C-terminal domain"/>
    <property type="match status" value="1"/>
</dbReference>
<proteinExistence type="predicted"/>
<dbReference type="GO" id="GO:0004854">
    <property type="term" value="F:xanthine dehydrogenase activity"/>
    <property type="evidence" value="ECO:0007669"/>
    <property type="project" value="UniProtKB-EC"/>
</dbReference>
<dbReference type="Gene3D" id="3.10.20.30">
    <property type="match status" value="1"/>
</dbReference>
<dbReference type="Gene3D" id="3.30.465.10">
    <property type="match status" value="1"/>
</dbReference>
<dbReference type="GO" id="GO:0071949">
    <property type="term" value="F:FAD binding"/>
    <property type="evidence" value="ECO:0007669"/>
    <property type="project" value="InterPro"/>
</dbReference>
<evidence type="ECO:0000256" key="4">
    <source>
        <dbReference type="ARBA" id="ARBA00023002"/>
    </source>
</evidence>
<gene>
    <name evidence="8" type="primary">xdhA</name>
    <name evidence="8" type="ORF">HGG82_05230</name>
</gene>
<dbReference type="GO" id="GO:0051537">
    <property type="term" value="F:2 iron, 2 sulfur cluster binding"/>
    <property type="evidence" value="ECO:0007669"/>
    <property type="project" value="InterPro"/>
</dbReference>
<evidence type="ECO:0000313" key="8">
    <source>
        <dbReference type="EMBL" id="NLQ17026.1"/>
    </source>
</evidence>
<evidence type="ECO:0000256" key="5">
    <source>
        <dbReference type="ARBA" id="ARBA00023004"/>
    </source>
</evidence>
<dbReference type="SMART" id="SM01092">
    <property type="entry name" value="CO_deh_flav_C"/>
    <property type="match status" value="1"/>
</dbReference>
<evidence type="ECO:0000313" key="9">
    <source>
        <dbReference type="Proteomes" id="UP000586067"/>
    </source>
</evidence>
<evidence type="ECO:0000259" key="7">
    <source>
        <dbReference type="PROSITE" id="PS51387"/>
    </source>
</evidence>
<dbReference type="Pfam" id="PF00941">
    <property type="entry name" value="FAD_binding_5"/>
    <property type="match status" value="1"/>
</dbReference>
<dbReference type="Pfam" id="PF03450">
    <property type="entry name" value="CO_deh_flav_C"/>
    <property type="match status" value="1"/>
</dbReference>
<comment type="caution">
    <text evidence="8">The sequence shown here is derived from an EMBL/GenBank/DDBJ whole genome shotgun (WGS) entry which is preliminary data.</text>
</comment>
<dbReference type="InterPro" id="IPR006058">
    <property type="entry name" value="2Fe2S_fd_BS"/>
</dbReference>
<evidence type="ECO:0000259" key="6">
    <source>
        <dbReference type="PROSITE" id="PS51085"/>
    </source>
</evidence>
<sequence length="493" mass="53854">MQLILNDELIDDNRLPSDFTALRYLREKRGLMGTKEGCASGDCGACTLLVGALEEGELRYSTLNSCITPIQSLAGKHVVSVEYLSKVGELHPAQQAMVESHGSQCGFCTPGFVLSLAGLYENKQSNEQPIDREAVCDAISGNLCRCTGYRPIIDAGLSMQETPFIELMSKNDSIKTQLESLQQEPSDSSNYLQPKDLEQLAHALKSHPDAVLIAGGTDLMLENTQRYRDFNTLIDVSNVVELKHLQIGEAALTIGASVTYSELEDFSKTLYPQVNALLGRIASRQIRNRGTIGGNVANASPIADLPPLLLAFDADIQLLKNDGSTRTVNIADFYQGYKQTQLADDELIASFELSLDKLAQFQRFYKVSKRMEDDISSVMLAVRFEEKEGVLTDVRLAFGGMAATPIRGLKAEAALMGKLINDEQALNQAIEALRSELTPLSDMRASANYRLDMACSLIRKAWLELNGTQVVTFSGHAVSEAILSTGMEASTHA</sequence>
<dbReference type="InterPro" id="IPR036683">
    <property type="entry name" value="CO_DH_flav_C_dom_sf"/>
</dbReference>
<dbReference type="PROSITE" id="PS51387">
    <property type="entry name" value="FAD_PCMH"/>
    <property type="match status" value="1"/>
</dbReference>
<dbReference type="RefSeq" id="WP_168823479.1">
    <property type="nucleotide sequence ID" value="NZ_CP073013.1"/>
</dbReference>
<dbReference type="SUPFAM" id="SSF56176">
    <property type="entry name" value="FAD-binding/transporter-associated domain-like"/>
    <property type="match status" value="1"/>
</dbReference>
<dbReference type="AlphaFoldDB" id="A0A847R4R5"/>
<dbReference type="InterPro" id="IPR012175">
    <property type="entry name" value="Xanth_DH_ssu_bac"/>
</dbReference>
<dbReference type="Gene3D" id="3.30.43.10">
    <property type="entry name" value="Uridine Diphospho-n-acetylenolpyruvylglucosamine Reductase, domain 2"/>
    <property type="match status" value="1"/>
</dbReference>
<evidence type="ECO:0000256" key="3">
    <source>
        <dbReference type="ARBA" id="ARBA00022827"/>
    </source>
</evidence>
<dbReference type="PIRSF" id="PIRSF036557">
    <property type="entry name" value="XdhA_RC"/>
    <property type="match status" value="1"/>
</dbReference>